<dbReference type="InterPro" id="IPR051086">
    <property type="entry name" value="RNase_D-like"/>
</dbReference>
<keyword evidence="3 6" id="KW-0540">Nuclease</keyword>
<dbReference type="InterPro" id="IPR010997">
    <property type="entry name" value="HRDC-like_sf"/>
</dbReference>
<evidence type="ECO:0000256" key="4">
    <source>
        <dbReference type="ARBA" id="ARBA00022801"/>
    </source>
</evidence>
<dbReference type="SMART" id="SM00341">
    <property type="entry name" value="HRDC"/>
    <property type="match status" value="1"/>
</dbReference>
<gene>
    <name evidence="6 8" type="primary">rnd</name>
    <name evidence="8" type="ORF">ACFQ35_18610</name>
</gene>
<evidence type="ECO:0000259" key="7">
    <source>
        <dbReference type="PROSITE" id="PS50967"/>
    </source>
</evidence>
<reference evidence="9" key="1">
    <citation type="journal article" date="2019" name="Int. J. Syst. Evol. Microbiol.">
        <title>The Global Catalogue of Microorganisms (GCM) 10K type strain sequencing project: providing services to taxonomists for standard genome sequencing and annotation.</title>
        <authorList>
            <consortium name="The Broad Institute Genomics Platform"/>
            <consortium name="The Broad Institute Genome Sequencing Center for Infectious Disease"/>
            <person name="Wu L."/>
            <person name="Ma J."/>
        </authorList>
    </citation>
    <scope>NUCLEOTIDE SEQUENCE [LARGE SCALE GENOMIC DNA]</scope>
    <source>
        <strain evidence="9">CCUG 49584</strain>
    </source>
</reference>
<dbReference type="HAMAP" id="MF_01899">
    <property type="entry name" value="RNase_D"/>
    <property type="match status" value="1"/>
</dbReference>
<comment type="function">
    <text evidence="6">Exonuclease involved in the 3' processing of various precursor tRNAs. Initiates hydrolysis at the 3'-terminus of an RNA molecule and releases 5'-mononucleotides.</text>
</comment>
<dbReference type="EC" id="3.1.13.5" evidence="6"/>
<dbReference type="GO" id="GO:0033890">
    <property type="term" value="F:ribonuclease D activity"/>
    <property type="evidence" value="ECO:0007669"/>
    <property type="project" value="UniProtKB-EC"/>
</dbReference>
<dbReference type="InterPro" id="IPR044876">
    <property type="entry name" value="HRDC_dom_sf"/>
</dbReference>
<dbReference type="SMART" id="SM00474">
    <property type="entry name" value="35EXOc"/>
    <property type="match status" value="1"/>
</dbReference>
<name>A0ABW3VAK7_9HYPH</name>
<comment type="subcellular location">
    <subcellularLocation>
        <location evidence="6">Cytoplasm</location>
    </subcellularLocation>
</comment>
<evidence type="ECO:0000256" key="1">
    <source>
        <dbReference type="ARBA" id="ARBA00022490"/>
    </source>
</evidence>
<dbReference type="Gene3D" id="1.10.150.80">
    <property type="entry name" value="HRDC domain"/>
    <property type="match status" value="1"/>
</dbReference>
<evidence type="ECO:0000256" key="5">
    <source>
        <dbReference type="ARBA" id="ARBA00022839"/>
    </source>
</evidence>
<dbReference type="Gene3D" id="3.30.420.10">
    <property type="entry name" value="Ribonuclease H-like superfamily/Ribonuclease H"/>
    <property type="match status" value="1"/>
</dbReference>
<dbReference type="CDD" id="cd06142">
    <property type="entry name" value="RNaseD_exo"/>
    <property type="match status" value="1"/>
</dbReference>
<dbReference type="InterPro" id="IPR006292">
    <property type="entry name" value="RNase_D"/>
</dbReference>
<evidence type="ECO:0000313" key="9">
    <source>
        <dbReference type="Proteomes" id="UP001597263"/>
    </source>
</evidence>
<evidence type="ECO:0000313" key="8">
    <source>
        <dbReference type="EMBL" id="MFD1229159.1"/>
    </source>
</evidence>
<keyword evidence="2 6" id="KW-0819">tRNA processing</keyword>
<evidence type="ECO:0000256" key="2">
    <source>
        <dbReference type="ARBA" id="ARBA00022694"/>
    </source>
</evidence>
<accession>A0ABW3VAK7</accession>
<comment type="caution">
    <text evidence="8">The sequence shown here is derived from an EMBL/GenBank/DDBJ whole genome shotgun (WGS) entry which is preliminary data.</text>
</comment>
<dbReference type="InterPro" id="IPR002562">
    <property type="entry name" value="3'-5'_exonuclease_dom"/>
</dbReference>
<dbReference type="EMBL" id="JBHTMA010000040">
    <property type="protein sequence ID" value="MFD1229159.1"/>
    <property type="molecule type" value="Genomic_DNA"/>
</dbReference>
<feature type="domain" description="HRDC" evidence="7">
    <location>
        <begin position="208"/>
        <end position="289"/>
    </location>
</feature>
<dbReference type="InterPro" id="IPR012337">
    <property type="entry name" value="RNaseH-like_sf"/>
</dbReference>
<comment type="cofactor">
    <cofactor evidence="6">
        <name>a divalent metal cation</name>
        <dbReference type="ChEBI" id="CHEBI:60240"/>
    </cofactor>
</comment>
<dbReference type="PANTHER" id="PTHR47649:SF1">
    <property type="entry name" value="RIBONUCLEASE D"/>
    <property type="match status" value="1"/>
</dbReference>
<dbReference type="InterPro" id="IPR036397">
    <property type="entry name" value="RNaseH_sf"/>
</dbReference>
<keyword evidence="1 6" id="KW-0963">Cytoplasm</keyword>
<comment type="similarity">
    <text evidence="6">Belongs to the RNase D family.</text>
</comment>
<dbReference type="SUPFAM" id="SSF53098">
    <property type="entry name" value="Ribonuclease H-like"/>
    <property type="match status" value="1"/>
</dbReference>
<organism evidence="8 9">
    <name type="scientific">Pseudochrobactrum kiredjianiae</name>
    <dbReference type="NCBI Taxonomy" id="386305"/>
    <lineage>
        <taxon>Bacteria</taxon>
        <taxon>Pseudomonadati</taxon>
        <taxon>Pseudomonadota</taxon>
        <taxon>Alphaproteobacteria</taxon>
        <taxon>Hyphomicrobiales</taxon>
        <taxon>Brucellaceae</taxon>
        <taxon>Pseudochrobactrum</taxon>
    </lineage>
</organism>
<evidence type="ECO:0000256" key="3">
    <source>
        <dbReference type="ARBA" id="ARBA00022722"/>
    </source>
</evidence>
<dbReference type="SUPFAM" id="SSF47819">
    <property type="entry name" value="HRDC-like"/>
    <property type="match status" value="2"/>
</dbReference>
<dbReference type="NCBIfam" id="TIGR01388">
    <property type="entry name" value="rnd"/>
    <property type="match status" value="1"/>
</dbReference>
<dbReference type="Pfam" id="PF00570">
    <property type="entry name" value="HRDC"/>
    <property type="match status" value="1"/>
</dbReference>
<dbReference type="PROSITE" id="PS50967">
    <property type="entry name" value="HRDC"/>
    <property type="match status" value="1"/>
</dbReference>
<comment type="catalytic activity">
    <reaction evidence="6">
        <text>Exonucleolytic cleavage that removes extra residues from the 3'-terminus of tRNA to produce 5'-mononucleotides.</text>
        <dbReference type="EC" id="3.1.13.5"/>
    </reaction>
</comment>
<keyword evidence="9" id="KW-1185">Reference proteome</keyword>
<dbReference type="Proteomes" id="UP001597263">
    <property type="component" value="Unassembled WGS sequence"/>
</dbReference>
<proteinExistence type="inferred from homology"/>
<dbReference type="PANTHER" id="PTHR47649">
    <property type="entry name" value="RIBONUCLEASE D"/>
    <property type="match status" value="1"/>
</dbReference>
<dbReference type="RefSeq" id="WP_289387097.1">
    <property type="nucleotide sequence ID" value="NZ_JAUCBM010000004.1"/>
</dbReference>
<keyword evidence="4 6" id="KW-0378">Hydrolase</keyword>
<keyword evidence="5 6" id="KW-0269">Exonuclease</keyword>
<protein>
    <recommendedName>
        <fullName evidence="6">Ribonuclease D</fullName>
        <shortName evidence="6">RNase D</shortName>
        <ecNumber evidence="6">3.1.13.5</ecNumber>
    </recommendedName>
</protein>
<dbReference type="Pfam" id="PF01612">
    <property type="entry name" value="DNA_pol_A_exo1"/>
    <property type="match status" value="1"/>
</dbReference>
<evidence type="ECO:0000256" key="6">
    <source>
        <dbReference type="HAMAP-Rule" id="MF_01899"/>
    </source>
</evidence>
<sequence>MELITTTQGLEKAVSQLSKSDFVTVDTEFIRETTFWPELCLIQMASPDTTALVDALAPDIDLSSFFALMADKAVVKVFHAARQDIEIVFHLGNLIPEPVFDTQVAAMVCGFGDAISYDQLVARITGVNLDKSSRFTDWRRRPLSDKQLDYALADVTHLRDVYLYLQDRLTSEGRNDWVSEEIRILTARETYDVHPDDAWKRLKIRLRKPVELAVMQKVAAWRERAARERNVPRGRVIKDDTIQEIAQQQPRDAEALSRLRTIPKGWERSSHANGLVEAINEALCIPKEDLPRLPKQYNAPEGTGAASDVLKLLLKIITEDHGVAPKVVASSDDIDQIAAKGNAADVPALKGWRRELFGEKALQMIEGKIAIKFEDRKIKAVPLD</sequence>
<dbReference type="InterPro" id="IPR002121">
    <property type="entry name" value="HRDC_dom"/>
</dbReference>